<keyword evidence="3" id="KW-1185">Reference proteome</keyword>
<evidence type="ECO:0000313" key="3">
    <source>
        <dbReference type="Proteomes" id="UP001500657"/>
    </source>
</evidence>
<dbReference type="EMBL" id="BAAAFO010000003">
    <property type="protein sequence ID" value="GAA0256989.1"/>
    <property type="molecule type" value="Genomic_DNA"/>
</dbReference>
<gene>
    <name evidence="2" type="ORF">GCM10009126_22700</name>
</gene>
<dbReference type="Proteomes" id="UP001500657">
    <property type="component" value="Unassembled WGS sequence"/>
</dbReference>
<dbReference type="PANTHER" id="PTHR30441:SF4">
    <property type="entry name" value="PROTEIN ASMA"/>
    <property type="match status" value="1"/>
</dbReference>
<name>A0ABN0UP49_9GAMM</name>
<feature type="domain" description="AsmA" evidence="1">
    <location>
        <begin position="12"/>
        <end position="193"/>
    </location>
</feature>
<accession>A0ABN0UP49</accession>
<comment type="caution">
    <text evidence="2">The sequence shown here is derived from an EMBL/GenBank/DDBJ whole genome shotgun (WGS) entry which is preliminary data.</text>
</comment>
<dbReference type="Pfam" id="PF05170">
    <property type="entry name" value="AsmA"/>
    <property type="match status" value="1"/>
</dbReference>
<protein>
    <recommendedName>
        <fullName evidence="1">AsmA domain-containing protein</fullName>
    </recommendedName>
</protein>
<evidence type="ECO:0000259" key="1">
    <source>
        <dbReference type="Pfam" id="PF05170"/>
    </source>
</evidence>
<dbReference type="InterPro" id="IPR052894">
    <property type="entry name" value="AsmA-related"/>
</dbReference>
<reference evidence="2 3" key="1">
    <citation type="journal article" date="2019" name="Int. J. Syst. Evol. Microbiol.">
        <title>The Global Catalogue of Microorganisms (GCM) 10K type strain sequencing project: providing services to taxonomists for standard genome sequencing and annotation.</title>
        <authorList>
            <consortium name="The Broad Institute Genomics Platform"/>
            <consortium name="The Broad Institute Genome Sequencing Center for Infectious Disease"/>
            <person name="Wu L."/>
            <person name="Ma J."/>
        </authorList>
    </citation>
    <scope>NUCLEOTIDE SEQUENCE [LARGE SCALE GENOMIC DNA]</scope>
    <source>
        <strain evidence="2 3">JCM 16242</strain>
    </source>
</reference>
<proteinExistence type="predicted"/>
<organism evidence="2 3">
    <name type="scientific">Rhodanobacter caeni</name>
    <dbReference type="NCBI Taxonomy" id="657654"/>
    <lineage>
        <taxon>Bacteria</taxon>
        <taxon>Pseudomonadati</taxon>
        <taxon>Pseudomonadota</taxon>
        <taxon>Gammaproteobacteria</taxon>
        <taxon>Lysobacterales</taxon>
        <taxon>Rhodanobacteraceae</taxon>
        <taxon>Rhodanobacter</taxon>
    </lineage>
</organism>
<sequence length="360" mass="37408">MSPRWRRIFAIIGATALAVLLLLVGAVYVLLQPDRFTAMLQNQAANAGLELNLARPASPSLFPRPALDLHGITLNAQGATTPILLASGGRLALPWRTLLGGPTVITRLEIDSPRVDLDALQAWINALPARAQDRPPDIPRIDTGVSIDHGSVVRGDQLLLGNLSLEAGSLASGVPFPLSISANTADGVPLQLRLSATPRIEGNTLQLQNIALYLSQGVATRMQLTGSARWHGAADAAASLTGTLDHADAGQYAISLALTPANQSKPLLLALKLDGPDNHADLQLPPLALARWWGHVGSGDNTQLTVPPGSGHAEIAKIEMGGVTIEGLTLLAGDEVPAAASVAAPASPATVQQKKPAASR</sequence>
<dbReference type="RefSeq" id="WP_343882886.1">
    <property type="nucleotide sequence ID" value="NZ_BAAAFO010000003.1"/>
</dbReference>
<dbReference type="InterPro" id="IPR007844">
    <property type="entry name" value="AsmA"/>
</dbReference>
<evidence type="ECO:0000313" key="2">
    <source>
        <dbReference type="EMBL" id="GAA0256989.1"/>
    </source>
</evidence>
<dbReference type="PANTHER" id="PTHR30441">
    <property type="entry name" value="DUF748 DOMAIN-CONTAINING PROTEIN"/>
    <property type="match status" value="1"/>
</dbReference>